<name>A0A0L8FL09_OCTBM</name>
<organism evidence="1">
    <name type="scientific">Octopus bimaculoides</name>
    <name type="common">California two-spotted octopus</name>
    <dbReference type="NCBI Taxonomy" id="37653"/>
    <lineage>
        <taxon>Eukaryota</taxon>
        <taxon>Metazoa</taxon>
        <taxon>Spiralia</taxon>
        <taxon>Lophotrochozoa</taxon>
        <taxon>Mollusca</taxon>
        <taxon>Cephalopoda</taxon>
        <taxon>Coleoidea</taxon>
        <taxon>Octopodiformes</taxon>
        <taxon>Octopoda</taxon>
        <taxon>Incirrata</taxon>
        <taxon>Octopodidae</taxon>
        <taxon>Octopus</taxon>
    </lineage>
</organism>
<evidence type="ECO:0000313" key="1">
    <source>
        <dbReference type="EMBL" id="KOF65357.1"/>
    </source>
</evidence>
<protein>
    <submittedName>
        <fullName evidence="1">Uncharacterized protein</fullName>
    </submittedName>
</protein>
<sequence length="34" mass="3781">MFQPSCGFHVGCFVSFPRRLAWNLHIIAGLSCVS</sequence>
<accession>A0A0L8FL09</accession>
<dbReference type="AlphaFoldDB" id="A0A0L8FL09"/>
<proteinExistence type="predicted"/>
<dbReference type="EMBL" id="KQ429522">
    <property type="protein sequence ID" value="KOF65357.1"/>
    <property type="molecule type" value="Genomic_DNA"/>
</dbReference>
<reference evidence="1" key="1">
    <citation type="submission" date="2015-07" db="EMBL/GenBank/DDBJ databases">
        <title>MeaNS - Measles Nucleotide Surveillance Program.</title>
        <authorList>
            <person name="Tran T."/>
            <person name="Druce J."/>
        </authorList>
    </citation>
    <scope>NUCLEOTIDE SEQUENCE</scope>
    <source>
        <strain evidence="1">UCB-OBI-ISO-001</strain>
        <tissue evidence="1">Gonad</tissue>
    </source>
</reference>
<gene>
    <name evidence="1" type="ORF">OCBIM_22015726mg</name>
</gene>